<keyword evidence="3 5" id="KW-1133">Transmembrane helix</keyword>
<evidence type="ECO:0000259" key="6">
    <source>
        <dbReference type="PROSITE" id="PS50850"/>
    </source>
</evidence>
<dbReference type="RefSeq" id="WP_236631346.1">
    <property type="nucleotide sequence ID" value="NZ_CP003984.1"/>
</dbReference>
<dbReference type="Gene3D" id="1.20.1250.20">
    <property type="entry name" value="MFS general substrate transporter like domains"/>
    <property type="match status" value="2"/>
</dbReference>
<evidence type="ECO:0000313" key="7">
    <source>
        <dbReference type="EMBL" id="AII87521.1"/>
    </source>
</evidence>
<feature type="transmembrane region" description="Helical" evidence="5">
    <location>
        <begin position="295"/>
        <end position="317"/>
    </location>
</feature>
<evidence type="ECO:0000256" key="5">
    <source>
        <dbReference type="SAM" id="Phobius"/>
    </source>
</evidence>
<dbReference type="Proteomes" id="UP000028680">
    <property type="component" value="Chromosome"/>
</dbReference>
<evidence type="ECO:0000313" key="8">
    <source>
        <dbReference type="Proteomes" id="UP000028680"/>
    </source>
</evidence>
<dbReference type="SUPFAM" id="SSF103473">
    <property type="entry name" value="MFS general substrate transporter"/>
    <property type="match status" value="1"/>
</dbReference>
<feature type="transmembrane region" description="Helical" evidence="5">
    <location>
        <begin position="142"/>
        <end position="158"/>
    </location>
</feature>
<reference evidence="7 8" key="1">
    <citation type="journal article" date="2014" name="ISME J.">
        <title>Adaptation of an abundant Roseobacter RCA organism to pelagic systems revealed by genomic and transcriptomic analyses.</title>
        <authorList>
            <person name="Voget S."/>
            <person name="Wemheuer B."/>
            <person name="Brinkhoff T."/>
            <person name="Vollmers J."/>
            <person name="Dietrich S."/>
            <person name="Giebel H.A."/>
            <person name="Beardsley C."/>
            <person name="Sardemann C."/>
            <person name="Bakenhus I."/>
            <person name="Billerbeck S."/>
            <person name="Daniel R."/>
            <person name="Simon M."/>
        </authorList>
    </citation>
    <scope>NUCLEOTIDE SEQUENCE [LARGE SCALE GENOMIC DNA]</scope>
    <source>
        <strain evidence="7 8">RCA23</strain>
    </source>
</reference>
<organism evidence="7 8">
    <name type="scientific">Planktomarina temperata RCA23</name>
    <dbReference type="NCBI Taxonomy" id="666509"/>
    <lineage>
        <taxon>Bacteria</taxon>
        <taxon>Pseudomonadati</taxon>
        <taxon>Pseudomonadota</taxon>
        <taxon>Alphaproteobacteria</taxon>
        <taxon>Rhodobacterales</taxon>
        <taxon>Paracoccaceae</taxon>
        <taxon>Planktomarina</taxon>
    </lineage>
</organism>
<keyword evidence="2 5" id="KW-0812">Transmembrane</keyword>
<gene>
    <name evidence="7" type="ORF">RCA23_c19900</name>
</gene>
<feature type="transmembrane region" description="Helical" evidence="5">
    <location>
        <begin position="103"/>
        <end position="121"/>
    </location>
</feature>
<feature type="transmembrane region" description="Helical" evidence="5">
    <location>
        <begin position="357"/>
        <end position="378"/>
    </location>
</feature>
<sequence>MKKQAMQVFHALYLSRRPAIAFVIVGLFWGCFAAYVPQIKARLDVSDATFGLLLLCNALGLVSSMMLAPRLDRVLGARGLQIASVVFALSFLLPGLATDAVSFGVAMVIVGAASGLTDVLMNARVSELEQLHRQPLMNANHGMFSVGYACAAIVSGVAREAQIAPGPAFAAVAAIILILSVFLYMPPREVAKDASAGGRYPLKPIILCGLIVLVAFMTEATVETWSALHIERSLQGRAAEGAMGPAMLGLTMALGRFSGQAVSQIFSETKVIILATFVAAAGGVLAALASAPLWAYVGFGILGLGISVIGPLGLALVGQKVPDHLRTEAISRVAVLGFAGFFLAPSLMGLVSEFYGLRIAFLVAAGLSLTAIPLTLLLRRT</sequence>
<evidence type="ECO:0000256" key="3">
    <source>
        <dbReference type="ARBA" id="ARBA00022989"/>
    </source>
</evidence>
<dbReference type="PROSITE" id="PS50850">
    <property type="entry name" value="MFS"/>
    <property type="match status" value="1"/>
</dbReference>
<dbReference type="PANTHER" id="PTHR23514:SF13">
    <property type="entry name" value="INNER MEMBRANE PROTEIN YBJJ"/>
    <property type="match status" value="1"/>
</dbReference>
<feature type="transmembrane region" description="Helical" evidence="5">
    <location>
        <begin position="80"/>
        <end position="97"/>
    </location>
</feature>
<keyword evidence="4 5" id="KW-0472">Membrane</keyword>
<proteinExistence type="predicted"/>
<name>A0AAN0VIV0_9RHOB</name>
<feature type="transmembrane region" description="Helical" evidence="5">
    <location>
        <begin position="242"/>
        <end position="259"/>
    </location>
</feature>
<feature type="transmembrane region" description="Helical" evidence="5">
    <location>
        <begin position="164"/>
        <end position="184"/>
    </location>
</feature>
<dbReference type="InterPro" id="IPR036259">
    <property type="entry name" value="MFS_trans_sf"/>
</dbReference>
<feature type="transmembrane region" description="Helical" evidence="5">
    <location>
        <begin position="271"/>
        <end position="289"/>
    </location>
</feature>
<dbReference type="InterPro" id="IPR051788">
    <property type="entry name" value="MFS_Transporter"/>
</dbReference>
<dbReference type="Pfam" id="PF07690">
    <property type="entry name" value="MFS_1"/>
    <property type="match status" value="1"/>
</dbReference>
<dbReference type="KEGG" id="ptp:RCA23_c19900"/>
<feature type="domain" description="Major facilitator superfamily (MFS) profile" evidence="6">
    <location>
        <begin position="204"/>
        <end position="381"/>
    </location>
</feature>
<dbReference type="EMBL" id="CP003984">
    <property type="protein sequence ID" value="AII87521.1"/>
    <property type="molecule type" value="Genomic_DNA"/>
</dbReference>
<feature type="transmembrane region" description="Helical" evidence="5">
    <location>
        <begin position="329"/>
        <end position="351"/>
    </location>
</feature>
<protein>
    <submittedName>
        <fullName evidence="7">MFS-type transporter</fullName>
    </submittedName>
</protein>
<comment type="subcellular location">
    <subcellularLocation>
        <location evidence="1">Membrane</location>
        <topology evidence="1">Multi-pass membrane protein</topology>
    </subcellularLocation>
</comment>
<feature type="transmembrane region" description="Helical" evidence="5">
    <location>
        <begin position="20"/>
        <end position="36"/>
    </location>
</feature>
<feature type="transmembrane region" description="Helical" evidence="5">
    <location>
        <begin position="205"/>
        <end position="222"/>
    </location>
</feature>
<evidence type="ECO:0000256" key="1">
    <source>
        <dbReference type="ARBA" id="ARBA00004141"/>
    </source>
</evidence>
<dbReference type="InterPro" id="IPR020846">
    <property type="entry name" value="MFS_dom"/>
</dbReference>
<evidence type="ECO:0000256" key="4">
    <source>
        <dbReference type="ARBA" id="ARBA00023136"/>
    </source>
</evidence>
<keyword evidence="8" id="KW-1185">Reference proteome</keyword>
<accession>A0AAN0VIV0</accession>
<dbReference type="PANTHER" id="PTHR23514">
    <property type="entry name" value="BYPASS OF STOP CODON PROTEIN 6"/>
    <property type="match status" value="1"/>
</dbReference>
<dbReference type="GO" id="GO:0022857">
    <property type="term" value="F:transmembrane transporter activity"/>
    <property type="evidence" value="ECO:0007669"/>
    <property type="project" value="InterPro"/>
</dbReference>
<dbReference type="InterPro" id="IPR011701">
    <property type="entry name" value="MFS"/>
</dbReference>
<dbReference type="GO" id="GO:0016020">
    <property type="term" value="C:membrane"/>
    <property type="evidence" value="ECO:0007669"/>
    <property type="project" value="UniProtKB-SubCell"/>
</dbReference>
<feature type="transmembrane region" description="Helical" evidence="5">
    <location>
        <begin position="48"/>
        <end position="68"/>
    </location>
</feature>
<evidence type="ECO:0000256" key="2">
    <source>
        <dbReference type="ARBA" id="ARBA00022692"/>
    </source>
</evidence>
<dbReference type="AlphaFoldDB" id="A0AAN0VIV0"/>